<dbReference type="PANTHER" id="PTHR46268:SF6">
    <property type="entry name" value="UNIVERSAL STRESS PROTEIN UP12"/>
    <property type="match status" value="1"/>
</dbReference>
<evidence type="ECO:0000256" key="1">
    <source>
        <dbReference type="ARBA" id="ARBA00008791"/>
    </source>
</evidence>
<sequence length="182" mass="19751">MAEQGGEPMMRNGQRWPWRQAIVVGVDGSSGSKVALRWALEQAERTAADVEAVNVWTPDTTYYPYMPVASAMDDLADAAETVLLDTLVEVTREYGRSVPIRPRVLRGFPAEELLHAAGSAQLLVLGAPTRGTVAGLLLGSVSHQCVQRATCPVLVTPATPHRLPPQPLRWADADRHVIPPRS</sequence>
<evidence type="ECO:0000313" key="4">
    <source>
        <dbReference type="Proteomes" id="UP000636960"/>
    </source>
</evidence>
<proteinExistence type="inferred from homology"/>
<name>A0A919N2P2_9ACTN</name>
<reference evidence="3" key="1">
    <citation type="submission" date="2021-01" db="EMBL/GenBank/DDBJ databases">
        <title>Whole genome shotgun sequence of Actinoplanes rishiriensis NBRC 108556.</title>
        <authorList>
            <person name="Komaki H."/>
            <person name="Tamura T."/>
        </authorList>
    </citation>
    <scope>NUCLEOTIDE SEQUENCE</scope>
    <source>
        <strain evidence="3">NBRC 108556</strain>
    </source>
</reference>
<organism evidence="3 4">
    <name type="scientific">Paractinoplanes rishiriensis</name>
    <dbReference type="NCBI Taxonomy" id="1050105"/>
    <lineage>
        <taxon>Bacteria</taxon>
        <taxon>Bacillati</taxon>
        <taxon>Actinomycetota</taxon>
        <taxon>Actinomycetes</taxon>
        <taxon>Micromonosporales</taxon>
        <taxon>Micromonosporaceae</taxon>
        <taxon>Paractinoplanes</taxon>
    </lineage>
</organism>
<dbReference type="EMBL" id="BOMV01000099">
    <property type="protein sequence ID" value="GIF01168.1"/>
    <property type="molecule type" value="Genomic_DNA"/>
</dbReference>
<feature type="domain" description="UspA" evidence="2">
    <location>
        <begin position="20"/>
        <end position="157"/>
    </location>
</feature>
<dbReference type="AlphaFoldDB" id="A0A919N2P2"/>
<comment type="caution">
    <text evidence="3">The sequence shown here is derived from an EMBL/GenBank/DDBJ whole genome shotgun (WGS) entry which is preliminary data.</text>
</comment>
<keyword evidence="4" id="KW-1185">Reference proteome</keyword>
<dbReference type="PRINTS" id="PR01438">
    <property type="entry name" value="UNVRSLSTRESS"/>
</dbReference>
<dbReference type="Gene3D" id="3.40.50.620">
    <property type="entry name" value="HUPs"/>
    <property type="match status" value="1"/>
</dbReference>
<dbReference type="PANTHER" id="PTHR46268">
    <property type="entry name" value="STRESS RESPONSE PROTEIN NHAX"/>
    <property type="match status" value="1"/>
</dbReference>
<protein>
    <recommendedName>
        <fullName evidence="2">UspA domain-containing protein</fullName>
    </recommendedName>
</protein>
<gene>
    <name evidence="3" type="ORF">Ari01nite_86320</name>
</gene>
<evidence type="ECO:0000259" key="2">
    <source>
        <dbReference type="Pfam" id="PF00582"/>
    </source>
</evidence>
<dbReference type="InterPro" id="IPR006015">
    <property type="entry name" value="Universal_stress_UspA"/>
</dbReference>
<dbReference type="CDD" id="cd00293">
    <property type="entry name" value="USP-like"/>
    <property type="match status" value="1"/>
</dbReference>
<dbReference type="Pfam" id="PF00582">
    <property type="entry name" value="Usp"/>
    <property type="match status" value="1"/>
</dbReference>
<evidence type="ECO:0000313" key="3">
    <source>
        <dbReference type="EMBL" id="GIF01168.1"/>
    </source>
</evidence>
<dbReference type="InterPro" id="IPR006016">
    <property type="entry name" value="UspA"/>
</dbReference>
<dbReference type="SUPFAM" id="SSF52402">
    <property type="entry name" value="Adenine nucleotide alpha hydrolases-like"/>
    <property type="match status" value="1"/>
</dbReference>
<comment type="similarity">
    <text evidence="1">Belongs to the universal stress protein A family.</text>
</comment>
<accession>A0A919N2P2</accession>
<dbReference type="InterPro" id="IPR014729">
    <property type="entry name" value="Rossmann-like_a/b/a_fold"/>
</dbReference>
<dbReference type="Proteomes" id="UP000636960">
    <property type="component" value="Unassembled WGS sequence"/>
</dbReference>